<proteinExistence type="inferred from homology"/>
<dbReference type="SUPFAM" id="SSF158997">
    <property type="entry name" value="Trm112p-like"/>
    <property type="match status" value="1"/>
</dbReference>
<dbReference type="Gene3D" id="2.20.25.10">
    <property type="match status" value="1"/>
</dbReference>
<keyword evidence="4" id="KW-1185">Reference proteome</keyword>
<comment type="caution">
    <text evidence="3">The sequence shown here is derived from an EMBL/GenBank/DDBJ whole genome shotgun (WGS) entry which is preliminary data.</text>
</comment>
<dbReference type="Proteomes" id="UP000323454">
    <property type="component" value="Unassembled WGS sequence"/>
</dbReference>
<evidence type="ECO:0000256" key="2">
    <source>
        <dbReference type="SAM" id="MobiDB-lite"/>
    </source>
</evidence>
<accession>A0A5B2XBC3</accession>
<dbReference type="OrthoDB" id="9812205at2"/>
<gene>
    <name evidence="3" type="ORF">F0L68_19235</name>
</gene>
<comment type="similarity">
    <text evidence="1">Belongs to the UPF0434 family.</text>
</comment>
<dbReference type="EMBL" id="VUOB01000033">
    <property type="protein sequence ID" value="KAA2260937.1"/>
    <property type="molecule type" value="Genomic_DNA"/>
</dbReference>
<evidence type="ECO:0000313" key="4">
    <source>
        <dbReference type="Proteomes" id="UP000323454"/>
    </source>
</evidence>
<dbReference type="RefSeq" id="WP_149850987.1">
    <property type="nucleotide sequence ID" value="NZ_VUOB01000033.1"/>
</dbReference>
<dbReference type="HAMAP" id="MF_01187">
    <property type="entry name" value="UPF0434"/>
    <property type="match status" value="1"/>
</dbReference>
<dbReference type="InterPro" id="IPR005651">
    <property type="entry name" value="Trm112-like"/>
</dbReference>
<reference evidence="3 4" key="1">
    <citation type="submission" date="2019-09" db="EMBL/GenBank/DDBJ databases">
        <title>Goodfellowia gen. nov., a new genus of the Pseudonocardineae related to Actinoalloteichus, containing Goodfellowia coeruleoviolacea gen. nov., comb. nov. gen. nov., comb. nov.</title>
        <authorList>
            <person name="Labeda D."/>
        </authorList>
    </citation>
    <scope>NUCLEOTIDE SEQUENCE [LARGE SCALE GENOMIC DNA]</scope>
    <source>
        <strain evidence="3 4">AN110305</strain>
    </source>
</reference>
<dbReference type="Pfam" id="PF03966">
    <property type="entry name" value="Trm112p"/>
    <property type="match status" value="1"/>
</dbReference>
<dbReference type="AlphaFoldDB" id="A0A5B2XBC3"/>
<protein>
    <recommendedName>
        <fullName evidence="1">UPF0434 protein F0L68_19235</fullName>
    </recommendedName>
</protein>
<organism evidence="3 4">
    <name type="scientific">Solihabitans fulvus</name>
    <dbReference type="NCBI Taxonomy" id="1892852"/>
    <lineage>
        <taxon>Bacteria</taxon>
        <taxon>Bacillati</taxon>
        <taxon>Actinomycetota</taxon>
        <taxon>Actinomycetes</taxon>
        <taxon>Pseudonocardiales</taxon>
        <taxon>Pseudonocardiaceae</taxon>
        <taxon>Solihabitans</taxon>
    </lineage>
</organism>
<feature type="region of interest" description="Disordered" evidence="2">
    <location>
        <begin position="67"/>
        <end position="90"/>
    </location>
</feature>
<name>A0A5B2XBC3_9PSEU</name>
<evidence type="ECO:0000313" key="3">
    <source>
        <dbReference type="EMBL" id="KAA2260937.1"/>
    </source>
</evidence>
<reference evidence="3 4" key="2">
    <citation type="submission" date="2019-09" db="EMBL/GenBank/DDBJ databases">
        <authorList>
            <person name="Jin C."/>
        </authorList>
    </citation>
    <scope>NUCLEOTIDE SEQUENCE [LARGE SCALE GENOMIC DNA]</scope>
    <source>
        <strain evidence="3 4">AN110305</strain>
    </source>
</reference>
<evidence type="ECO:0000256" key="1">
    <source>
        <dbReference type="HAMAP-Rule" id="MF_01187"/>
    </source>
</evidence>
<sequence length="90" mass="8992">MAVQLDPQLLEILACPCPEHAPLQVGTPEDAMADFLTCTSCGRAFPVRDGIPVLLLDEAVDAAAARQGAGDGAVSARSAGSPADGDSTAG</sequence>